<keyword evidence="2" id="KW-1185">Reference proteome</keyword>
<evidence type="ECO:0000313" key="2">
    <source>
        <dbReference type="Proteomes" id="UP000322234"/>
    </source>
</evidence>
<organism evidence="1 2">
    <name type="scientific">Bos mutus</name>
    <name type="common">wild yak</name>
    <dbReference type="NCBI Taxonomy" id="72004"/>
    <lineage>
        <taxon>Eukaryota</taxon>
        <taxon>Metazoa</taxon>
        <taxon>Chordata</taxon>
        <taxon>Craniata</taxon>
        <taxon>Vertebrata</taxon>
        <taxon>Euteleostomi</taxon>
        <taxon>Mammalia</taxon>
        <taxon>Eutheria</taxon>
        <taxon>Laurasiatheria</taxon>
        <taxon>Artiodactyla</taxon>
        <taxon>Ruminantia</taxon>
        <taxon>Pecora</taxon>
        <taxon>Bovidae</taxon>
        <taxon>Bovinae</taxon>
        <taxon>Bos</taxon>
    </lineage>
</organism>
<name>A0A6B0RVR2_9CETA</name>
<dbReference type="AlphaFoldDB" id="A0A6B0RVR2"/>
<sequence length="183" mass="20179">MDCNCTNKRIHKTVTVTSVLRAVRRGSLLYLPDALSFTCSHVSQISFQPLMQDNVSVTHHDLKARNMAETSIMISIFLTKIDESTGLLHDKNCLNSVVFRNMASQGEHLPWDQWKRSGAGRDPTEDGVPAVQGFCCVFVLAVDEGKRLCAPKLDLCCTVRLGRSSMNVKVLATVTKVSVAKAK</sequence>
<dbReference type="Proteomes" id="UP000322234">
    <property type="component" value="Unassembled WGS sequence"/>
</dbReference>
<proteinExistence type="predicted"/>
<accession>A0A6B0RVR2</accession>
<reference evidence="1" key="1">
    <citation type="submission" date="2019-10" db="EMBL/GenBank/DDBJ databases">
        <title>The sequence and de novo assembly of the wild yak genome.</title>
        <authorList>
            <person name="Liu Y."/>
        </authorList>
    </citation>
    <scope>NUCLEOTIDE SEQUENCE [LARGE SCALE GENOMIC DNA]</scope>
    <source>
        <strain evidence="1">WY2019</strain>
    </source>
</reference>
<dbReference type="EMBL" id="VBQZ03000079">
    <property type="protein sequence ID" value="MXQ92104.1"/>
    <property type="molecule type" value="Genomic_DNA"/>
</dbReference>
<protein>
    <submittedName>
        <fullName evidence="1">Uncharacterized protein</fullName>
    </submittedName>
</protein>
<evidence type="ECO:0000313" key="1">
    <source>
        <dbReference type="EMBL" id="MXQ92104.1"/>
    </source>
</evidence>
<comment type="caution">
    <text evidence="1">The sequence shown here is derived from an EMBL/GenBank/DDBJ whole genome shotgun (WGS) entry which is preliminary data.</text>
</comment>
<gene>
    <name evidence="1" type="ORF">E5288_WYG012372</name>
</gene>